<dbReference type="InterPro" id="IPR042422">
    <property type="entry name" value="CC103"/>
</dbReference>
<keyword evidence="6" id="KW-0970">Cilium biogenesis/degradation</keyword>
<keyword evidence="14" id="KW-1185">Reference proteome</keyword>
<keyword evidence="9" id="KW-0966">Cell projection</keyword>
<comment type="subcellular location">
    <subcellularLocation>
        <location evidence="2">Cell projection</location>
        <location evidence="2">Cilium</location>
        <location evidence="2">Flagellum</location>
    </subcellularLocation>
    <subcellularLocation>
        <location evidence="3">Cytoplasm</location>
    </subcellularLocation>
</comment>
<evidence type="ECO:0000259" key="13">
    <source>
        <dbReference type="Pfam" id="PF15867"/>
    </source>
</evidence>
<evidence type="ECO:0000256" key="4">
    <source>
        <dbReference type="ARBA" id="ARBA00011738"/>
    </source>
</evidence>
<evidence type="ECO:0000313" key="15">
    <source>
        <dbReference type="RefSeq" id="XP_014670865.1"/>
    </source>
</evidence>
<proteinExistence type="inferred from homology"/>
<feature type="compositionally biased region" description="Polar residues" evidence="11">
    <location>
        <begin position="96"/>
        <end position="109"/>
    </location>
</feature>
<comment type="function">
    <text evidence="1">Dynein-attachment factor required for cilia motility.</text>
</comment>
<evidence type="ECO:0000256" key="9">
    <source>
        <dbReference type="ARBA" id="ARBA00023273"/>
    </source>
</evidence>
<dbReference type="PANTHER" id="PTHR28572:SF1">
    <property type="entry name" value="COILED-COIL DOMAIN-CONTAINING PROTEIN 103"/>
    <property type="match status" value="1"/>
</dbReference>
<dbReference type="Pfam" id="PF13877">
    <property type="entry name" value="RPAP3_C"/>
    <property type="match status" value="1"/>
</dbReference>
<feature type="domain" description="Dynein attachment factor N-terminal" evidence="13">
    <location>
        <begin position="9"/>
        <end position="76"/>
    </location>
</feature>
<evidence type="ECO:0000313" key="14">
    <source>
        <dbReference type="Proteomes" id="UP000695022"/>
    </source>
</evidence>
<feature type="region of interest" description="Disordered" evidence="11">
    <location>
        <begin position="91"/>
        <end position="112"/>
    </location>
</feature>
<protein>
    <submittedName>
        <fullName evidence="15">Coiled-coil domain-containing protein 103-like</fullName>
    </submittedName>
</protein>
<keyword evidence="8" id="KW-0969">Cilium</keyword>
<dbReference type="PANTHER" id="PTHR28572">
    <property type="entry name" value="COILED-COIL DOMAIN-CONTAINING PROTEIN 103"/>
    <property type="match status" value="1"/>
</dbReference>
<feature type="domain" description="RNA-polymerase II-associated protein 3-like C-terminal" evidence="12">
    <location>
        <begin position="109"/>
        <end position="199"/>
    </location>
</feature>
<gene>
    <name evidence="15" type="primary">LOC106811678</name>
</gene>
<keyword evidence="7" id="KW-0282">Flagellum</keyword>
<sequence length="244" mass="27265">MASLDDEPLDLKKLGKELKGALAADEEYWLRNDAKMRAMQQRVGSYEEFRDIVNAAHLRPLAKKDKVPERRLQPWNSLACAKPFATFDQRAAAAEETQSQSPTKSQQLPKNGHEFLRDWRRAKDAEGRFDLLRACGGERLRRFFDAEFVFGLLGDVLPVARETMARDPSEFAAVCDVLLGVARTKGFSLALELLSAAEQEARRETMELLACRAAADGGAECSELLASVREQYGDVPATSEERET</sequence>
<evidence type="ECO:0000256" key="7">
    <source>
        <dbReference type="ARBA" id="ARBA00022846"/>
    </source>
</evidence>
<reference evidence="15" key="1">
    <citation type="submission" date="2025-08" db="UniProtKB">
        <authorList>
            <consortium name="RefSeq"/>
        </authorList>
    </citation>
    <scope>IDENTIFICATION</scope>
</reference>
<evidence type="ECO:0000256" key="3">
    <source>
        <dbReference type="ARBA" id="ARBA00004496"/>
    </source>
</evidence>
<keyword evidence="5" id="KW-0963">Cytoplasm</keyword>
<evidence type="ECO:0000259" key="12">
    <source>
        <dbReference type="Pfam" id="PF13877"/>
    </source>
</evidence>
<dbReference type="Pfam" id="PF15867">
    <property type="entry name" value="Dynein_attach_N"/>
    <property type="match status" value="1"/>
</dbReference>
<dbReference type="Proteomes" id="UP000695022">
    <property type="component" value="Unplaced"/>
</dbReference>
<organism evidence="14 15">
    <name type="scientific">Priapulus caudatus</name>
    <name type="common">Priapulid worm</name>
    <dbReference type="NCBI Taxonomy" id="37621"/>
    <lineage>
        <taxon>Eukaryota</taxon>
        <taxon>Metazoa</taxon>
        <taxon>Ecdysozoa</taxon>
        <taxon>Scalidophora</taxon>
        <taxon>Priapulida</taxon>
        <taxon>Priapulimorpha</taxon>
        <taxon>Priapulimorphida</taxon>
        <taxon>Priapulidae</taxon>
        <taxon>Priapulus</taxon>
    </lineage>
</organism>
<evidence type="ECO:0000256" key="10">
    <source>
        <dbReference type="ARBA" id="ARBA00049986"/>
    </source>
</evidence>
<comment type="subunit">
    <text evidence="4">Homodimer.</text>
</comment>
<evidence type="ECO:0000256" key="8">
    <source>
        <dbReference type="ARBA" id="ARBA00023069"/>
    </source>
</evidence>
<evidence type="ECO:0000256" key="5">
    <source>
        <dbReference type="ARBA" id="ARBA00022490"/>
    </source>
</evidence>
<evidence type="ECO:0000256" key="11">
    <source>
        <dbReference type="SAM" id="MobiDB-lite"/>
    </source>
</evidence>
<comment type="similarity">
    <text evidence="10">Belongs to the DNAAF19/PR46b family.</text>
</comment>
<evidence type="ECO:0000256" key="2">
    <source>
        <dbReference type="ARBA" id="ARBA00004230"/>
    </source>
</evidence>
<name>A0ABM1EF94_PRICU</name>
<dbReference type="InterPro" id="IPR031733">
    <property type="entry name" value="Dynein_attach_N"/>
</dbReference>
<dbReference type="RefSeq" id="XP_014670865.1">
    <property type="nucleotide sequence ID" value="XM_014815379.1"/>
</dbReference>
<evidence type="ECO:0000256" key="6">
    <source>
        <dbReference type="ARBA" id="ARBA00022794"/>
    </source>
</evidence>
<dbReference type="InterPro" id="IPR025986">
    <property type="entry name" value="RPAP3-like_C"/>
</dbReference>
<dbReference type="GeneID" id="106811678"/>
<accession>A0ABM1EF94</accession>
<evidence type="ECO:0000256" key="1">
    <source>
        <dbReference type="ARBA" id="ARBA00004048"/>
    </source>
</evidence>